<reference evidence="12" key="1">
    <citation type="journal article" date="2015" name="J. Biotechnol.">
        <title>Complete genome sequence of Haloferax gibbonsii strain ARA6, a potential producer of polyhydroxyalkanoates and halocins isolated from Araruama, Rio de Janeiro, Brasil.</title>
        <authorList>
            <person name="Pinto L.H."/>
            <person name="D'Alincourt Carvalho-Assef A.P."/>
            <person name="Vieira R.P."/>
            <person name="Clementino M.M."/>
            <person name="Albano R.M."/>
        </authorList>
    </citation>
    <scope>NUCLEOTIDE SEQUENCE [LARGE SCALE GENOMIC DNA]</scope>
    <source>
        <strain evidence="12">ARA6</strain>
    </source>
</reference>
<proteinExistence type="predicted"/>
<keyword evidence="3" id="KW-1003">Cell membrane</keyword>
<feature type="transmembrane region" description="Helical" evidence="7">
    <location>
        <begin position="88"/>
        <end position="109"/>
    </location>
</feature>
<feature type="transmembrane region" description="Helical" evidence="7">
    <location>
        <begin position="30"/>
        <end position="47"/>
    </location>
</feature>
<dbReference type="AlphaFoldDB" id="A0A0K1IRR9"/>
<keyword evidence="4 7" id="KW-0812">Transmembrane</keyword>
<accession>A0A0K1IRR9</accession>
<feature type="domain" description="MrpA C-terminal/MbhD" evidence="8">
    <location>
        <begin position="12"/>
        <end position="75"/>
    </location>
</feature>
<evidence type="ECO:0000256" key="2">
    <source>
        <dbReference type="ARBA" id="ARBA00022448"/>
    </source>
</evidence>
<keyword evidence="2" id="KW-0813">Transport</keyword>
<dbReference type="Proteomes" id="UP000663064">
    <property type="component" value="Chromosome"/>
</dbReference>
<evidence type="ECO:0000256" key="6">
    <source>
        <dbReference type="ARBA" id="ARBA00023136"/>
    </source>
</evidence>
<dbReference type="PANTHER" id="PTHR43373:SF1">
    <property type="entry name" value="NA(+)_H(+) ANTIPORTER SUBUNIT A"/>
    <property type="match status" value="1"/>
</dbReference>
<reference evidence="10" key="2">
    <citation type="submission" date="2015-06" db="EMBL/GenBank/DDBJ databases">
        <authorList>
            <person name="Hoefler B.C."/>
            <person name="Straight P.D."/>
        </authorList>
    </citation>
    <scope>NUCLEOTIDE SEQUENCE [LARGE SCALE GENOMIC DNA]</scope>
    <source>
        <strain evidence="10">ARA6</strain>
    </source>
</reference>
<dbReference type="Pfam" id="PF20501">
    <property type="entry name" value="MbhE"/>
    <property type="match status" value="1"/>
</dbReference>
<dbReference type="InterPro" id="IPR046806">
    <property type="entry name" value="MrpA_C/MbhE"/>
</dbReference>
<feature type="domain" description="MrpA C-terminal/MbhE" evidence="9">
    <location>
        <begin position="120"/>
        <end position="174"/>
    </location>
</feature>
<dbReference type="InterPro" id="IPR050616">
    <property type="entry name" value="CPA3_Na-H_Antiporter_A"/>
</dbReference>
<evidence type="ECO:0000259" key="8">
    <source>
        <dbReference type="Pfam" id="PF13244"/>
    </source>
</evidence>
<evidence type="ECO:0000256" key="3">
    <source>
        <dbReference type="ARBA" id="ARBA00022475"/>
    </source>
</evidence>
<evidence type="ECO:0000256" key="4">
    <source>
        <dbReference type="ARBA" id="ARBA00022692"/>
    </source>
</evidence>
<dbReference type="Gene3D" id="1.20.120.1200">
    <property type="entry name" value="NADH-ubiquinone/plastoquinone oxidoreductase chain 6, subunit NuoJ"/>
    <property type="match status" value="1"/>
</dbReference>
<dbReference type="InterPro" id="IPR042106">
    <property type="entry name" value="Nuo/plastoQ_OxRdtase_6_NuoJ"/>
</dbReference>
<dbReference type="GeneID" id="59458750"/>
<dbReference type="EMBL" id="CP011947">
    <property type="protein sequence ID" value="AKU07161.1"/>
    <property type="molecule type" value="Genomic_DNA"/>
</dbReference>
<dbReference type="InterPro" id="IPR025383">
    <property type="entry name" value="MrpA_C/MbhD"/>
</dbReference>
<comment type="subcellular location">
    <subcellularLocation>
        <location evidence="1">Cell membrane</location>
        <topology evidence="1">Multi-pass membrane protein</topology>
    </subcellularLocation>
</comment>
<feature type="transmembrane region" description="Helical" evidence="7">
    <location>
        <begin position="53"/>
        <end position="76"/>
    </location>
</feature>
<dbReference type="GO" id="GO:0005886">
    <property type="term" value="C:plasma membrane"/>
    <property type="evidence" value="ECO:0007669"/>
    <property type="project" value="UniProtKB-SubCell"/>
</dbReference>
<organism evidence="10 12">
    <name type="scientific">Haloferax gibbonsii</name>
    <dbReference type="NCBI Taxonomy" id="35746"/>
    <lineage>
        <taxon>Archaea</taxon>
        <taxon>Methanobacteriati</taxon>
        <taxon>Methanobacteriota</taxon>
        <taxon>Stenosarchaea group</taxon>
        <taxon>Halobacteria</taxon>
        <taxon>Halobacteriales</taxon>
        <taxon>Haloferacaceae</taxon>
        <taxon>Haloferax</taxon>
    </lineage>
</organism>
<dbReference type="Pfam" id="PF13244">
    <property type="entry name" value="MbhD"/>
    <property type="match status" value="1"/>
</dbReference>
<dbReference type="PATRIC" id="fig|35746.4.peg.1099"/>
<reference evidence="11" key="3">
    <citation type="journal article" date="2021" name="Front. Microbiol.">
        <title>Cellular and Genomic Properties of Haloferax gibbonsii LR2-5, the Host of Euryarchaeal Virus HFTV1.</title>
        <authorList>
            <person name="Tittes C."/>
            <person name="Schwarzer S."/>
            <person name="Pfeiffer F."/>
            <person name="Dyall-Smith M."/>
            <person name="Rodriguez-Franco M."/>
            <person name="Oksanen H.M."/>
            <person name="Quax T.E.F."/>
        </authorList>
    </citation>
    <scope>NUCLEOTIDE SEQUENCE</scope>
    <source>
        <strain evidence="11">LR2-5</strain>
    </source>
</reference>
<sequence length="178" mass="18798">MQLLLYGVLLTFVVFAALAVAFLRDILSAIIAFAGFSFGVAIVYILLRAPDVALTEAAVGAGVTTVLFLLAIVRTVRPGGDRLFERVAWGPAIIATGLVGVLLTTVRSLPTIGDPTSPVATSEITRYYLENAYPQTEVENVVTAILAAYRGFDTLGEAAVVLAAGLAVLVVLRKEVYV</sequence>
<keyword evidence="5 7" id="KW-1133">Transmembrane helix</keyword>
<dbReference type="PANTHER" id="PTHR43373">
    <property type="entry name" value="NA(+)/H(+) ANTIPORTER SUBUNIT"/>
    <property type="match status" value="1"/>
</dbReference>
<evidence type="ECO:0000256" key="5">
    <source>
        <dbReference type="ARBA" id="ARBA00022989"/>
    </source>
</evidence>
<keyword evidence="6 7" id="KW-0472">Membrane</keyword>
<dbReference type="RefSeq" id="WP_004977542.1">
    <property type="nucleotide sequence ID" value="NZ_CP011947.1"/>
</dbReference>
<feature type="transmembrane region" description="Helical" evidence="7">
    <location>
        <begin position="155"/>
        <end position="172"/>
    </location>
</feature>
<evidence type="ECO:0000259" key="9">
    <source>
        <dbReference type="Pfam" id="PF20501"/>
    </source>
</evidence>
<evidence type="ECO:0000256" key="1">
    <source>
        <dbReference type="ARBA" id="ARBA00004651"/>
    </source>
</evidence>
<dbReference type="NCBIfam" id="NF009159">
    <property type="entry name" value="PRK12504.1"/>
    <property type="match status" value="1"/>
</dbReference>
<dbReference type="Proteomes" id="UP000066124">
    <property type="component" value="Chromosome"/>
</dbReference>
<dbReference type="EMBL" id="CP063205">
    <property type="protein sequence ID" value="QOS11233.1"/>
    <property type="molecule type" value="Genomic_DNA"/>
</dbReference>
<dbReference type="KEGG" id="hgi:ABY42_05180"/>
<gene>
    <name evidence="11" type="primary">mrpB1</name>
    <name evidence="10" type="ORF">ABY42_05180</name>
    <name evidence="11" type="ORF">HfgLR_05450</name>
</gene>
<name>A0A0K1IRR9_HALGI</name>
<evidence type="ECO:0000313" key="11">
    <source>
        <dbReference type="EMBL" id="QOS11233.1"/>
    </source>
</evidence>
<feature type="transmembrane region" description="Helical" evidence="7">
    <location>
        <begin position="6"/>
        <end position="23"/>
    </location>
</feature>
<evidence type="ECO:0000256" key="7">
    <source>
        <dbReference type="SAM" id="Phobius"/>
    </source>
</evidence>
<evidence type="ECO:0000313" key="12">
    <source>
        <dbReference type="Proteomes" id="UP000066124"/>
    </source>
</evidence>
<evidence type="ECO:0000313" key="10">
    <source>
        <dbReference type="EMBL" id="AKU07161.1"/>
    </source>
</evidence>
<protein>
    <submittedName>
        <fullName evidence="10">Monovalent cation/H+ antiporter subunit B</fullName>
    </submittedName>
    <submittedName>
        <fullName evidence="11">Mrp-type sodium/proton antiporter system subunit B1</fullName>
    </submittedName>
</protein>